<comment type="caution">
    <text evidence="3">The sequence shown here is derived from an EMBL/GenBank/DDBJ whole genome shotgun (WGS) entry which is preliminary data.</text>
</comment>
<accession>A0A9X2FIP7</accession>
<name>A0A9X2FIP7_9BACT</name>
<dbReference type="PANTHER" id="PTHR30093">
    <property type="entry name" value="GENERAL SECRETION PATHWAY PROTEIN G"/>
    <property type="match status" value="1"/>
</dbReference>
<dbReference type="RefSeq" id="WP_252854345.1">
    <property type="nucleotide sequence ID" value="NZ_JAMXLR010000072.1"/>
</dbReference>
<proteinExistence type="predicted"/>
<evidence type="ECO:0000256" key="1">
    <source>
        <dbReference type="SAM" id="Phobius"/>
    </source>
</evidence>
<gene>
    <name evidence="3" type="ORF">NG895_20225</name>
</gene>
<protein>
    <submittedName>
        <fullName evidence="3">DUF1559 domain-containing protein</fullName>
    </submittedName>
</protein>
<keyword evidence="1" id="KW-0472">Membrane</keyword>
<evidence type="ECO:0000259" key="2">
    <source>
        <dbReference type="Pfam" id="PF07596"/>
    </source>
</evidence>
<keyword evidence="1" id="KW-1133">Transmembrane helix</keyword>
<dbReference type="PANTHER" id="PTHR30093:SF2">
    <property type="entry name" value="TYPE II SECRETION SYSTEM PROTEIN H"/>
    <property type="match status" value="1"/>
</dbReference>
<dbReference type="InterPro" id="IPR045584">
    <property type="entry name" value="Pilin-like"/>
</dbReference>
<dbReference type="InterPro" id="IPR012902">
    <property type="entry name" value="N_methyl_site"/>
</dbReference>
<dbReference type="SUPFAM" id="SSF54523">
    <property type="entry name" value="Pili subunits"/>
    <property type="match status" value="1"/>
</dbReference>
<dbReference type="NCBIfam" id="TIGR02532">
    <property type="entry name" value="IV_pilin_GFxxxE"/>
    <property type="match status" value="1"/>
</dbReference>
<feature type="domain" description="DUF1559" evidence="2">
    <location>
        <begin position="48"/>
        <end position="339"/>
    </location>
</feature>
<evidence type="ECO:0000313" key="4">
    <source>
        <dbReference type="Proteomes" id="UP001155241"/>
    </source>
</evidence>
<dbReference type="Gene3D" id="3.30.700.10">
    <property type="entry name" value="Glycoprotein, Type 4 Pilin"/>
    <property type="match status" value="1"/>
</dbReference>
<dbReference type="Proteomes" id="UP001155241">
    <property type="component" value="Unassembled WGS sequence"/>
</dbReference>
<dbReference type="PROSITE" id="PS00409">
    <property type="entry name" value="PROKAR_NTER_METHYL"/>
    <property type="match status" value="1"/>
</dbReference>
<dbReference type="Pfam" id="PF07963">
    <property type="entry name" value="N_methyl"/>
    <property type="match status" value="1"/>
</dbReference>
<evidence type="ECO:0000313" key="3">
    <source>
        <dbReference type="EMBL" id="MCO6046231.1"/>
    </source>
</evidence>
<feature type="transmembrane region" description="Helical" evidence="1">
    <location>
        <begin position="24"/>
        <end position="47"/>
    </location>
</feature>
<dbReference type="AlphaFoldDB" id="A0A9X2FIP7"/>
<keyword evidence="4" id="KW-1185">Reference proteome</keyword>
<keyword evidence="1" id="KW-0812">Transmembrane</keyword>
<organism evidence="3 4">
    <name type="scientific">Aeoliella straminimaris</name>
    <dbReference type="NCBI Taxonomy" id="2954799"/>
    <lineage>
        <taxon>Bacteria</taxon>
        <taxon>Pseudomonadati</taxon>
        <taxon>Planctomycetota</taxon>
        <taxon>Planctomycetia</taxon>
        <taxon>Pirellulales</taxon>
        <taxon>Lacipirellulaceae</taxon>
        <taxon>Aeoliella</taxon>
    </lineage>
</organism>
<dbReference type="InterPro" id="IPR011453">
    <property type="entry name" value="DUF1559"/>
</dbReference>
<dbReference type="EMBL" id="JAMXLR010000072">
    <property type="protein sequence ID" value="MCO6046231.1"/>
    <property type="molecule type" value="Genomic_DNA"/>
</dbReference>
<reference evidence="3" key="1">
    <citation type="submission" date="2022-06" db="EMBL/GenBank/DDBJ databases">
        <title>Aeoliella straminimaris, a novel planctomycete from sediments.</title>
        <authorList>
            <person name="Vitorino I.R."/>
            <person name="Lage O.M."/>
        </authorList>
    </citation>
    <scope>NUCLEOTIDE SEQUENCE</scope>
    <source>
        <strain evidence="3">ICT_H6.2</strain>
    </source>
</reference>
<sequence>MPWHSGPDRVGKSLRLPTVCGRGFTLVELLAVIAIVGILIALLLPAVQAAREAARRAQCKSHLKQISLAMLTHESVHGHLPTGGWGYRMVGDAASGYGRDQPGGWAYNILEYIELGPRRELGGSIVKQLANFKEVNRDQFLEMNDLVSTPVAMFMCPSRRPAVAYPLVDRSSPYLAYNAQECKTGTTGAPNCYVARGDYRANAGNKNRGEEPAGVLQSPNYQWFSDKGSQNGVVYQRSTISFGQIVDGASNTALVGEKSLNPADYESGEHSSDDQCVYTGHDQDNAGYTAHGWEQMPPVKDGQTTRDATRWRFGSVHSAGMHMALCDGSVNVISFEVDADAFAMLGGRDDQAHTPQAAGQ</sequence>
<dbReference type="Pfam" id="PF07596">
    <property type="entry name" value="SBP_bac_10"/>
    <property type="match status" value="1"/>
</dbReference>